<name>A0AB34K0L2_PRYPA</name>
<keyword evidence="3" id="KW-1185">Reference proteome</keyword>
<dbReference type="Proteomes" id="UP001515480">
    <property type="component" value="Unassembled WGS sequence"/>
</dbReference>
<dbReference type="InterPro" id="IPR013766">
    <property type="entry name" value="Thioredoxin_domain"/>
</dbReference>
<evidence type="ECO:0000313" key="2">
    <source>
        <dbReference type="EMBL" id="KAL1527510.1"/>
    </source>
</evidence>
<dbReference type="EMBL" id="JBGBPQ010000002">
    <property type="protein sequence ID" value="KAL1527510.1"/>
    <property type="molecule type" value="Genomic_DNA"/>
</dbReference>
<evidence type="ECO:0000313" key="3">
    <source>
        <dbReference type="Proteomes" id="UP001515480"/>
    </source>
</evidence>
<dbReference type="Pfam" id="PF00085">
    <property type="entry name" value="Thioredoxin"/>
    <property type="match status" value="1"/>
</dbReference>
<accession>A0AB34K0L2</accession>
<reference evidence="2 3" key="1">
    <citation type="journal article" date="2024" name="Science">
        <title>Giant polyketide synthase enzymes in the biosynthesis of giant marine polyether toxins.</title>
        <authorList>
            <person name="Fallon T.R."/>
            <person name="Shende V.V."/>
            <person name="Wierzbicki I.H."/>
            <person name="Pendleton A.L."/>
            <person name="Watervoot N.F."/>
            <person name="Auber R.P."/>
            <person name="Gonzalez D.J."/>
            <person name="Wisecaver J.H."/>
            <person name="Moore B.S."/>
        </authorList>
    </citation>
    <scope>NUCLEOTIDE SEQUENCE [LARGE SCALE GENOMIC DNA]</scope>
    <source>
        <strain evidence="2 3">12B1</strain>
    </source>
</reference>
<evidence type="ECO:0000259" key="1">
    <source>
        <dbReference type="Pfam" id="PF00085"/>
    </source>
</evidence>
<comment type="caution">
    <text evidence="2">The sequence shown here is derived from an EMBL/GenBank/DDBJ whole genome shotgun (WGS) entry which is preliminary data.</text>
</comment>
<feature type="domain" description="Thioredoxin" evidence="1">
    <location>
        <begin position="13"/>
        <end position="105"/>
    </location>
</feature>
<dbReference type="SUPFAM" id="SSF52833">
    <property type="entry name" value="Thioredoxin-like"/>
    <property type="match status" value="1"/>
</dbReference>
<dbReference type="AlphaFoldDB" id="A0AB34K0L2"/>
<dbReference type="Gene3D" id="3.40.30.10">
    <property type="entry name" value="Glutaredoxin"/>
    <property type="match status" value="1"/>
</dbReference>
<sequence length="123" mass="14051">MARKVDVSYMKMVYTDDEWVREVKEPTGTLTIVDLYTKAWGPCEMLAGHFLNFFFDFGTNLSIRFARAERDKLNVPDLADIPISSQPVFLFFLDGALMEKVDGPIIPRIKECINKYAPPVVKS</sequence>
<protein>
    <recommendedName>
        <fullName evidence="1">Thioredoxin domain-containing protein</fullName>
    </recommendedName>
</protein>
<gene>
    <name evidence="2" type="ORF">AB1Y20_008900</name>
</gene>
<dbReference type="InterPro" id="IPR036249">
    <property type="entry name" value="Thioredoxin-like_sf"/>
</dbReference>
<proteinExistence type="predicted"/>
<organism evidence="2 3">
    <name type="scientific">Prymnesium parvum</name>
    <name type="common">Toxic golden alga</name>
    <dbReference type="NCBI Taxonomy" id="97485"/>
    <lineage>
        <taxon>Eukaryota</taxon>
        <taxon>Haptista</taxon>
        <taxon>Haptophyta</taxon>
        <taxon>Prymnesiophyceae</taxon>
        <taxon>Prymnesiales</taxon>
        <taxon>Prymnesiaceae</taxon>
        <taxon>Prymnesium</taxon>
    </lineage>
</organism>